<dbReference type="Proteomes" id="UP000249986">
    <property type="component" value="Unassembled WGS sequence"/>
</dbReference>
<gene>
    <name evidence="1" type="ORF">NCTC10719_01449</name>
</gene>
<name>A0A2X2Y673_CLOPF</name>
<dbReference type="AlphaFoldDB" id="A0A2X2Y673"/>
<evidence type="ECO:0000313" key="1">
    <source>
        <dbReference type="EMBL" id="SQB59906.1"/>
    </source>
</evidence>
<dbReference type="EMBL" id="UAWG01000009">
    <property type="protein sequence ID" value="SQB59906.1"/>
    <property type="molecule type" value="Genomic_DNA"/>
</dbReference>
<proteinExistence type="predicted"/>
<sequence>MSDSMFTKKEKRLLSKMIGIDDLLDIEIATIMIAKFPDIEELFYTNFDKMIKKYGEKTDILIKCLDIIWTEGRV</sequence>
<dbReference type="RefSeq" id="WP_111926348.1">
    <property type="nucleotide sequence ID" value="NZ_CP073072.1"/>
</dbReference>
<organism evidence="1 2">
    <name type="scientific">Clostridium perfringens</name>
    <dbReference type="NCBI Taxonomy" id="1502"/>
    <lineage>
        <taxon>Bacteria</taxon>
        <taxon>Bacillati</taxon>
        <taxon>Bacillota</taxon>
        <taxon>Clostridia</taxon>
        <taxon>Eubacteriales</taxon>
        <taxon>Clostridiaceae</taxon>
        <taxon>Clostridium</taxon>
    </lineage>
</organism>
<reference evidence="1 2" key="1">
    <citation type="submission" date="2018-06" db="EMBL/GenBank/DDBJ databases">
        <authorList>
            <consortium name="Pathogen Informatics"/>
            <person name="Doyle S."/>
        </authorList>
    </citation>
    <scope>NUCLEOTIDE SEQUENCE [LARGE SCALE GENOMIC DNA]</scope>
    <source>
        <strain evidence="1 2">NCTC10719</strain>
    </source>
</reference>
<protein>
    <submittedName>
        <fullName evidence="1">Uncharacterized protein</fullName>
    </submittedName>
</protein>
<accession>A0A2X2Y673</accession>
<evidence type="ECO:0000313" key="2">
    <source>
        <dbReference type="Proteomes" id="UP000249986"/>
    </source>
</evidence>